<dbReference type="InterPro" id="IPR036047">
    <property type="entry name" value="F-box-like_dom_sf"/>
</dbReference>
<dbReference type="PANTHER" id="PTHR31111:SF133">
    <property type="entry name" value="OS07G0196600 PROTEIN"/>
    <property type="match status" value="1"/>
</dbReference>
<dbReference type="Pfam" id="PF00646">
    <property type="entry name" value="F-box"/>
    <property type="match status" value="1"/>
</dbReference>
<gene>
    <name evidence="2" type="ORF">PVAP13_3NG092900</name>
</gene>
<reference evidence="2" key="1">
    <citation type="submission" date="2020-05" db="EMBL/GenBank/DDBJ databases">
        <title>WGS assembly of Panicum virgatum.</title>
        <authorList>
            <person name="Lovell J.T."/>
            <person name="Jenkins J."/>
            <person name="Shu S."/>
            <person name="Juenger T.E."/>
            <person name="Schmutz J."/>
        </authorList>
    </citation>
    <scope>NUCLEOTIDE SEQUENCE</scope>
    <source>
        <strain evidence="2">AP13</strain>
    </source>
</reference>
<name>A0A8T0UH33_PANVG</name>
<evidence type="ECO:0000313" key="2">
    <source>
        <dbReference type="EMBL" id="KAG2620396.1"/>
    </source>
</evidence>
<sequence length="294" mass="31814">MAPAGPRSPARKRIKTAPGVTLPPDMLFEVFLNLPASSVCRFRAVCRSCPRSWHVDLVDLAGTVARRTRTPEAEGGAKELLTCGDLACLVGADDGIARVLDPATGAVTVLPHGLSEENKVAEGWGRRESFHVVAYAFGRVSSTGEYKLLRLVRLLRYTPARGGGLLAEVLTLDGDARWRSRRSPPVIVAADSMVVVDGIVYFLAAQIEQLPFFVNNRVSGQPGSIASFNLETEEWMPIIRGSLNGRQPPLLTLAELNGFLVTVHSDRHQLFIHGSMVSDGLQTGNLGEKIQHSA</sequence>
<keyword evidence="3" id="KW-1185">Reference proteome</keyword>
<proteinExistence type="predicted"/>
<comment type="caution">
    <text evidence="2">The sequence shown here is derived from an EMBL/GenBank/DDBJ whole genome shotgun (WGS) entry which is preliminary data.</text>
</comment>
<dbReference type="Gene3D" id="1.20.1280.50">
    <property type="match status" value="1"/>
</dbReference>
<dbReference type="PANTHER" id="PTHR31111">
    <property type="entry name" value="BNAA05G37150D PROTEIN-RELATED"/>
    <property type="match status" value="1"/>
</dbReference>
<dbReference type="AlphaFoldDB" id="A0A8T0UH33"/>
<dbReference type="Proteomes" id="UP000823388">
    <property type="component" value="Chromosome 3N"/>
</dbReference>
<feature type="domain" description="F-box" evidence="1">
    <location>
        <begin position="22"/>
        <end position="49"/>
    </location>
</feature>
<organism evidence="2 3">
    <name type="scientific">Panicum virgatum</name>
    <name type="common">Blackwell switchgrass</name>
    <dbReference type="NCBI Taxonomy" id="38727"/>
    <lineage>
        <taxon>Eukaryota</taxon>
        <taxon>Viridiplantae</taxon>
        <taxon>Streptophyta</taxon>
        <taxon>Embryophyta</taxon>
        <taxon>Tracheophyta</taxon>
        <taxon>Spermatophyta</taxon>
        <taxon>Magnoliopsida</taxon>
        <taxon>Liliopsida</taxon>
        <taxon>Poales</taxon>
        <taxon>Poaceae</taxon>
        <taxon>PACMAD clade</taxon>
        <taxon>Panicoideae</taxon>
        <taxon>Panicodae</taxon>
        <taxon>Paniceae</taxon>
        <taxon>Panicinae</taxon>
        <taxon>Panicum</taxon>
        <taxon>Panicum sect. Hiantes</taxon>
    </lineage>
</organism>
<accession>A0A8T0UH33</accession>
<dbReference type="EMBL" id="CM029042">
    <property type="protein sequence ID" value="KAG2620396.1"/>
    <property type="molecule type" value="Genomic_DNA"/>
</dbReference>
<dbReference type="InterPro" id="IPR001810">
    <property type="entry name" value="F-box_dom"/>
</dbReference>
<protein>
    <recommendedName>
        <fullName evidence="1">F-box domain-containing protein</fullName>
    </recommendedName>
</protein>
<dbReference type="SUPFAM" id="SSF81383">
    <property type="entry name" value="F-box domain"/>
    <property type="match status" value="1"/>
</dbReference>
<evidence type="ECO:0000259" key="1">
    <source>
        <dbReference type="Pfam" id="PF00646"/>
    </source>
</evidence>
<evidence type="ECO:0000313" key="3">
    <source>
        <dbReference type="Proteomes" id="UP000823388"/>
    </source>
</evidence>